<keyword evidence="2" id="KW-1185">Reference proteome</keyword>
<name>A0AAD2D015_EUPCR</name>
<gene>
    <name evidence="1" type="ORF">ECRASSUSDP1_LOCUS17347</name>
</gene>
<comment type="caution">
    <text evidence="1">The sequence shown here is derived from an EMBL/GenBank/DDBJ whole genome shotgun (WGS) entry which is preliminary data.</text>
</comment>
<accession>A0AAD2D015</accession>
<proteinExistence type="predicted"/>
<dbReference type="EMBL" id="CAMPGE010017505">
    <property type="protein sequence ID" value="CAI2375979.1"/>
    <property type="molecule type" value="Genomic_DNA"/>
</dbReference>
<evidence type="ECO:0000313" key="2">
    <source>
        <dbReference type="Proteomes" id="UP001295684"/>
    </source>
</evidence>
<protein>
    <submittedName>
        <fullName evidence="1">Uncharacterized protein</fullName>
    </submittedName>
</protein>
<sequence length="245" mass="28481">MEFGRSTRIKNNRGSPQPGYARKLLKAFMSRNKKRFNNLSAENESMQLPRIDKSFIQKRQESRERYQSRESKLKILNSQDEEMVIQSSSKPGIKITNINNPSRSKINDLLKRRSRQTSNILDIIYNKDYSDSCSNPAASPPLSKGRNEKFFPKLTKLGSPKISEFLQESFSNKVRVSCNITKDFLRNNIPEFGVKRGKRVRFEESEGRKITSSFAEFSRKDGLRRGIHHPYRNKKKLSVNFSLPR</sequence>
<dbReference type="AlphaFoldDB" id="A0AAD2D015"/>
<dbReference type="Proteomes" id="UP001295684">
    <property type="component" value="Unassembled WGS sequence"/>
</dbReference>
<evidence type="ECO:0000313" key="1">
    <source>
        <dbReference type="EMBL" id="CAI2375979.1"/>
    </source>
</evidence>
<organism evidence="1 2">
    <name type="scientific">Euplotes crassus</name>
    <dbReference type="NCBI Taxonomy" id="5936"/>
    <lineage>
        <taxon>Eukaryota</taxon>
        <taxon>Sar</taxon>
        <taxon>Alveolata</taxon>
        <taxon>Ciliophora</taxon>
        <taxon>Intramacronucleata</taxon>
        <taxon>Spirotrichea</taxon>
        <taxon>Hypotrichia</taxon>
        <taxon>Euplotida</taxon>
        <taxon>Euplotidae</taxon>
        <taxon>Moneuplotes</taxon>
    </lineage>
</organism>
<reference evidence="1" key="1">
    <citation type="submission" date="2023-07" db="EMBL/GenBank/DDBJ databases">
        <authorList>
            <consortium name="AG Swart"/>
            <person name="Singh M."/>
            <person name="Singh A."/>
            <person name="Seah K."/>
            <person name="Emmerich C."/>
        </authorList>
    </citation>
    <scope>NUCLEOTIDE SEQUENCE</scope>
    <source>
        <strain evidence="1">DP1</strain>
    </source>
</reference>